<evidence type="ECO:0000313" key="1">
    <source>
        <dbReference type="EMBL" id="RYJ39100.1"/>
    </source>
</evidence>
<protein>
    <submittedName>
        <fullName evidence="1">Helix-turn-helix domain-containing protein</fullName>
    </submittedName>
</protein>
<comment type="caution">
    <text evidence="1">The sequence shown here is derived from an EMBL/GenBank/DDBJ whole genome shotgun (WGS) entry which is preliminary data.</text>
</comment>
<dbReference type="AlphaFoldDB" id="A0A444VZM7"/>
<dbReference type="Proteomes" id="UP000290433">
    <property type="component" value="Unassembled WGS sequence"/>
</dbReference>
<dbReference type="OrthoDB" id="2666928at2"/>
<reference evidence="1 2" key="1">
    <citation type="submission" date="2014-12" db="EMBL/GenBank/DDBJ databases">
        <title>Genome sequence of Flavobacterium anhuiense RCM74.</title>
        <authorList>
            <person name="Kim J.F."/>
            <person name="Song J.Y."/>
            <person name="Kwak M.-J."/>
            <person name="Lee S.-W."/>
        </authorList>
    </citation>
    <scope>NUCLEOTIDE SEQUENCE [LARGE SCALE GENOMIC DNA]</scope>
    <source>
        <strain evidence="1 2">RCM74</strain>
    </source>
</reference>
<dbReference type="RefSeq" id="WP_129746863.1">
    <property type="nucleotide sequence ID" value="NZ_JUIV01000005.1"/>
</dbReference>
<organism evidence="1 2">
    <name type="scientific">Flavobacterium anhuiense</name>
    <dbReference type="NCBI Taxonomy" id="459526"/>
    <lineage>
        <taxon>Bacteria</taxon>
        <taxon>Pseudomonadati</taxon>
        <taxon>Bacteroidota</taxon>
        <taxon>Flavobacteriia</taxon>
        <taxon>Flavobacteriales</taxon>
        <taxon>Flavobacteriaceae</taxon>
        <taxon>Flavobacterium</taxon>
    </lineage>
</organism>
<accession>A0A444VZM7</accession>
<gene>
    <name evidence="1" type="ORF">NU08_1938</name>
</gene>
<name>A0A444VZM7_9FLAO</name>
<proteinExistence type="predicted"/>
<sequence length="278" mass="31469">MKKLYINTGSFDAVFNNLKESFGGNLKVNVNKVNVNEYKLTIKSKWAKGSITGVRFEKEMSYLSFDLTFNQEVSLSIESNPFSPVFFAYCENGNVLHSFGANGAINCLKKQQSGILSNSSTINSVLYFQSHQQIQFSIIGMPTTIENQEIDFVSQVKKIFTSNSGNYIYIGDKNHKIEDKSQKLKILPNQGALRYVLMKSILREILELEIAQHSYNYLTPFVPILNFAVKQLSEIKKLSDIGFGHIIAPALYLKRNLQARTLKGKLLELEPYNQKLAS</sequence>
<dbReference type="EMBL" id="JUIV01000005">
    <property type="protein sequence ID" value="RYJ39100.1"/>
    <property type="molecule type" value="Genomic_DNA"/>
</dbReference>
<evidence type="ECO:0000313" key="2">
    <source>
        <dbReference type="Proteomes" id="UP000290433"/>
    </source>
</evidence>